<gene>
    <name evidence="2" type="ORF">BOKJ2_LOCUS13645</name>
</gene>
<dbReference type="AlphaFoldDB" id="A0A811LP90"/>
<sequence>MLLHLVLLLTVTTAGVTGQADEHTQGSILENWGGTLQQKTYNGDYRTLNILSHDALPKPLADDLQRRGYIGLDRVRSPYFSYPPQYQQPQFPTYNYGQFQYGSQGFPGFSSIYGPRPGK</sequence>
<feature type="chain" id="PRO_5036221477" evidence="1">
    <location>
        <begin position="19"/>
        <end position="119"/>
    </location>
</feature>
<evidence type="ECO:0000256" key="1">
    <source>
        <dbReference type="SAM" id="SignalP"/>
    </source>
</evidence>
<accession>A0A811LP90</accession>
<dbReference type="EMBL" id="CAJFDH010000006">
    <property type="protein sequence ID" value="CAD5229586.1"/>
    <property type="molecule type" value="Genomic_DNA"/>
</dbReference>
<evidence type="ECO:0000313" key="2">
    <source>
        <dbReference type="EMBL" id="CAD5229586.1"/>
    </source>
</evidence>
<keyword evidence="1" id="KW-0732">Signal</keyword>
<feature type="signal peptide" evidence="1">
    <location>
        <begin position="1"/>
        <end position="18"/>
    </location>
</feature>
<dbReference type="OrthoDB" id="10421797at2759"/>
<reference evidence="2" key="1">
    <citation type="submission" date="2020-09" db="EMBL/GenBank/DDBJ databases">
        <authorList>
            <person name="Kikuchi T."/>
        </authorList>
    </citation>
    <scope>NUCLEOTIDE SEQUENCE</scope>
    <source>
        <strain evidence="2">SH1</strain>
    </source>
</reference>
<dbReference type="EMBL" id="CAJFCW020000006">
    <property type="protein sequence ID" value="CAG9127029.1"/>
    <property type="molecule type" value="Genomic_DNA"/>
</dbReference>
<organism evidence="2 3">
    <name type="scientific">Bursaphelenchus okinawaensis</name>
    <dbReference type="NCBI Taxonomy" id="465554"/>
    <lineage>
        <taxon>Eukaryota</taxon>
        <taxon>Metazoa</taxon>
        <taxon>Ecdysozoa</taxon>
        <taxon>Nematoda</taxon>
        <taxon>Chromadorea</taxon>
        <taxon>Rhabditida</taxon>
        <taxon>Tylenchina</taxon>
        <taxon>Tylenchomorpha</taxon>
        <taxon>Aphelenchoidea</taxon>
        <taxon>Aphelenchoididae</taxon>
        <taxon>Bursaphelenchus</taxon>
    </lineage>
</organism>
<protein>
    <submittedName>
        <fullName evidence="2">Uncharacterized protein</fullName>
    </submittedName>
</protein>
<dbReference type="Proteomes" id="UP000614601">
    <property type="component" value="Unassembled WGS sequence"/>
</dbReference>
<comment type="caution">
    <text evidence="2">The sequence shown here is derived from an EMBL/GenBank/DDBJ whole genome shotgun (WGS) entry which is preliminary data.</text>
</comment>
<name>A0A811LP90_9BILA</name>
<keyword evidence="3" id="KW-1185">Reference proteome</keyword>
<proteinExistence type="predicted"/>
<evidence type="ECO:0000313" key="3">
    <source>
        <dbReference type="Proteomes" id="UP000614601"/>
    </source>
</evidence>
<dbReference type="Proteomes" id="UP000783686">
    <property type="component" value="Unassembled WGS sequence"/>
</dbReference>